<dbReference type="Pfam" id="PF13671">
    <property type="entry name" value="AAA_33"/>
    <property type="match status" value="1"/>
</dbReference>
<dbReference type="Pfam" id="PF01636">
    <property type="entry name" value="APH"/>
    <property type="match status" value="1"/>
</dbReference>
<dbReference type="SUPFAM" id="SSF56112">
    <property type="entry name" value="Protein kinase-like (PK-like)"/>
    <property type="match status" value="1"/>
</dbReference>
<accession>A0A1J5RTB9</accession>
<sequence>MSAPQSSYTIQQKLIAALRDPSRYPTTPSSVQLIETHISWVLLVGSFAYKIKKALDLGFLDYSTLELRRFCCDEEIRLNRRTAPDIYLDTIPVGGSPDNPELGTQPAIEYAVRMRRFAPENLMDGLLVRGRVTLLHIDNLAAVIARFHAGLPTADAGSGFGTAASIGAAARQNFEQLREYLTEAPDRAVIAELDAATDAEFAACKERFEQRRTLGFVRECHGDLHLGNIVLDGDIPFLFDCIEFNPSLRWIDVMDEISFTVMDLLHRGHPEYAWRLLNACLEASGDYAGAGVLHFYLAYRSTVRAKVCAIRAGQSGISRRARSDELAMCRSYLALGRQFLDRHRPVLIITHGLPGSGKTTFSQFALQQMGAIRIRSDVERKRFFGLNALESSGPRAGGIYGPEATLKTYAHLRELANELLDAGFPVIVDAAFLKQEEREMFRRLAQNLSVPFAIATLQAQDRTLRERIQQRRNDASEADVTVLEKLGTAQEPLSGLEFAYAASFTTEELPGSTANTEAWGRLQDLLTSRASG</sequence>
<dbReference type="PANTHER" id="PTHR43883:SF1">
    <property type="entry name" value="GLUCONOKINASE"/>
    <property type="match status" value="1"/>
</dbReference>
<evidence type="ECO:0000313" key="2">
    <source>
        <dbReference type="EMBL" id="OIQ98922.1"/>
    </source>
</evidence>
<dbReference type="SUPFAM" id="SSF52540">
    <property type="entry name" value="P-loop containing nucleoside triphosphate hydrolases"/>
    <property type="match status" value="1"/>
</dbReference>
<feature type="domain" description="Aminoglycoside phosphotransferase" evidence="1">
    <location>
        <begin position="136"/>
        <end position="253"/>
    </location>
</feature>
<protein>
    <submittedName>
        <fullName evidence="2">Zeta toxin</fullName>
    </submittedName>
</protein>
<dbReference type="InterPro" id="IPR011009">
    <property type="entry name" value="Kinase-like_dom_sf"/>
</dbReference>
<comment type="caution">
    <text evidence="2">The sequence shown here is derived from an EMBL/GenBank/DDBJ whole genome shotgun (WGS) entry which is preliminary data.</text>
</comment>
<dbReference type="InterPro" id="IPR027417">
    <property type="entry name" value="P-loop_NTPase"/>
</dbReference>
<dbReference type="AlphaFoldDB" id="A0A1J5RTB9"/>
<dbReference type="PANTHER" id="PTHR43883">
    <property type="entry name" value="SLR0207 PROTEIN"/>
    <property type="match status" value="1"/>
</dbReference>
<dbReference type="Gene3D" id="3.40.50.300">
    <property type="entry name" value="P-loop containing nucleotide triphosphate hydrolases"/>
    <property type="match status" value="1"/>
</dbReference>
<organism evidence="2">
    <name type="scientific">mine drainage metagenome</name>
    <dbReference type="NCBI Taxonomy" id="410659"/>
    <lineage>
        <taxon>unclassified sequences</taxon>
        <taxon>metagenomes</taxon>
        <taxon>ecological metagenomes</taxon>
    </lineage>
</organism>
<dbReference type="InterPro" id="IPR052732">
    <property type="entry name" value="Cell-binding_unc_protein"/>
</dbReference>
<dbReference type="EMBL" id="MLJW01000112">
    <property type="protein sequence ID" value="OIQ98922.1"/>
    <property type="molecule type" value="Genomic_DNA"/>
</dbReference>
<proteinExistence type="predicted"/>
<reference evidence="2" key="1">
    <citation type="submission" date="2016-10" db="EMBL/GenBank/DDBJ databases">
        <title>Sequence of Gallionella enrichment culture.</title>
        <authorList>
            <person name="Poehlein A."/>
            <person name="Muehling M."/>
            <person name="Daniel R."/>
        </authorList>
    </citation>
    <scope>NUCLEOTIDE SEQUENCE</scope>
</reference>
<dbReference type="Gene3D" id="3.90.1200.10">
    <property type="match status" value="1"/>
</dbReference>
<gene>
    <name evidence="2" type="ORF">GALL_190170</name>
</gene>
<name>A0A1J5RTB9_9ZZZZ</name>
<dbReference type="InterPro" id="IPR002575">
    <property type="entry name" value="Aminoglycoside_PTrfase"/>
</dbReference>
<evidence type="ECO:0000259" key="1">
    <source>
        <dbReference type="Pfam" id="PF01636"/>
    </source>
</evidence>